<protein>
    <recommendedName>
        <fullName evidence="6">Coproporphyrinogen III oxidase</fullName>
        <ecNumber evidence="6">1.3.3.15</ecNumber>
    </recommendedName>
</protein>
<evidence type="ECO:0000313" key="8">
    <source>
        <dbReference type="EMBL" id="GAA4302432.1"/>
    </source>
</evidence>
<evidence type="ECO:0000256" key="2">
    <source>
        <dbReference type="ARBA" id="ARBA00022630"/>
    </source>
</evidence>
<evidence type="ECO:0000313" key="9">
    <source>
        <dbReference type="Proteomes" id="UP001501844"/>
    </source>
</evidence>
<dbReference type="SUPFAM" id="SSF54373">
    <property type="entry name" value="FAD-linked reductases, C-terminal domain"/>
    <property type="match status" value="1"/>
</dbReference>
<evidence type="ECO:0000256" key="5">
    <source>
        <dbReference type="ARBA" id="ARBA00023133"/>
    </source>
</evidence>
<evidence type="ECO:0000256" key="4">
    <source>
        <dbReference type="ARBA" id="ARBA00023002"/>
    </source>
</evidence>
<dbReference type="InterPro" id="IPR036188">
    <property type="entry name" value="FAD/NAD-bd_sf"/>
</dbReference>
<comment type="similarity">
    <text evidence="6">Belongs to the protoporphyrinogen/coproporphyrinogen oxidase family. Coproporphyrinogen III oxidase subfamily.</text>
</comment>
<feature type="domain" description="Amine oxidase" evidence="7">
    <location>
        <begin position="10"/>
        <end position="420"/>
    </location>
</feature>
<evidence type="ECO:0000256" key="6">
    <source>
        <dbReference type="RuleBase" id="RU364052"/>
    </source>
</evidence>
<dbReference type="InterPro" id="IPR004572">
    <property type="entry name" value="Protoporphyrinogen_oxidase"/>
</dbReference>
<evidence type="ECO:0000259" key="7">
    <source>
        <dbReference type="Pfam" id="PF01593"/>
    </source>
</evidence>
<dbReference type="PANTHER" id="PTHR42923">
    <property type="entry name" value="PROTOPORPHYRINOGEN OXIDASE"/>
    <property type="match status" value="1"/>
</dbReference>
<evidence type="ECO:0000256" key="3">
    <source>
        <dbReference type="ARBA" id="ARBA00022827"/>
    </source>
</evidence>
<accession>A0ABP8FF94</accession>
<sequence length="445" mass="50025">MRVAIIGAGISGLALAYYLQKLGVRYDLFEASDQVGGMLKSCKQGSYQFELGPNSLQDTPELEELLQELKLQEEKVKPSSVASNRFILKDGKYQKLPVSPLGMLFHPFFDWRTKLRIARETQCTKREVAEETITHFFARRFGTEVVEYLVKPMVAGIYGGDPDQLLLEKTMPFLQKLERKHGSVLKGLVQAPEIRRRPIFTLKSGLETLANAISSKLVSLHTGQRIEMVHKLHGKYLLSIQNDVEGLSDEEYDAVVIALPAYAAADLLNYVAPGLSASLFNVNYAPMAVVHTAYHREQVKFPLNGYGALNPKKEGTFTAGSVWTSALFPHCAPSKEVFFTTFVGGTQWQQHLDLPRQEIMEKVHQELKTLYGISAKEPTFQHYHRWAKALPQPDVFILDVHLMAQALEEEHLYCCANWMAGPSVPDCIAYAKSLAHKINSQRPSF</sequence>
<dbReference type="Gene3D" id="3.50.50.60">
    <property type="entry name" value="FAD/NAD(P)-binding domain"/>
    <property type="match status" value="1"/>
</dbReference>
<comment type="cofactor">
    <cofactor evidence="1 6">
        <name>FAD</name>
        <dbReference type="ChEBI" id="CHEBI:57692"/>
    </cofactor>
</comment>
<dbReference type="RefSeq" id="WP_345164088.1">
    <property type="nucleotide sequence ID" value="NZ_BAABGX010000001.1"/>
</dbReference>
<keyword evidence="3 6" id="KW-0274">FAD</keyword>
<dbReference type="NCBIfam" id="TIGR00562">
    <property type="entry name" value="proto_IX_ox"/>
    <property type="match status" value="1"/>
</dbReference>
<evidence type="ECO:0000256" key="1">
    <source>
        <dbReference type="ARBA" id="ARBA00001974"/>
    </source>
</evidence>
<keyword evidence="9" id="KW-1185">Reference proteome</keyword>
<keyword evidence="6" id="KW-0963">Cytoplasm</keyword>
<keyword evidence="4 6" id="KW-0560">Oxidoreductase</keyword>
<proteinExistence type="inferred from homology"/>
<reference evidence="9" key="1">
    <citation type="journal article" date="2019" name="Int. J. Syst. Evol. Microbiol.">
        <title>The Global Catalogue of Microorganisms (GCM) 10K type strain sequencing project: providing services to taxonomists for standard genome sequencing and annotation.</title>
        <authorList>
            <consortium name="The Broad Institute Genomics Platform"/>
            <consortium name="The Broad Institute Genome Sequencing Center for Infectious Disease"/>
            <person name="Wu L."/>
            <person name="Ma J."/>
        </authorList>
    </citation>
    <scope>NUCLEOTIDE SEQUENCE [LARGE SCALE GENOMIC DNA]</scope>
    <source>
        <strain evidence="9">JCM 17917</strain>
    </source>
</reference>
<name>A0ABP8FF94_9BACT</name>
<comment type="subcellular location">
    <subcellularLocation>
        <location evidence="6">Cytoplasm</location>
    </subcellularLocation>
</comment>
<gene>
    <name evidence="8" type="primary">hemG</name>
    <name evidence="8" type="ORF">GCM10023183_14290</name>
</gene>
<dbReference type="Pfam" id="PF01593">
    <property type="entry name" value="Amino_oxidase"/>
    <property type="match status" value="1"/>
</dbReference>
<dbReference type="Gene3D" id="1.10.3110.10">
    <property type="entry name" value="protoporphyrinogen ix oxidase, domain 3"/>
    <property type="match status" value="1"/>
</dbReference>
<keyword evidence="2 6" id="KW-0285">Flavoprotein</keyword>
<comment type="function">
    <text evidence="6">Involved in coproporphyrin-dependent heme b biosynthesis. Catalyzes the oxidation of coproporphyrinogen III to coproporphyrin III.</text>
</comment>
<dbReference type="InterPro" id="IPR050464">
    <property type="entry name" value="Zeta_carotene_desat/Oxidored"/>
</dbReference>
<comment type="catalytic activity">
    <reaction evidence="6">
        <text>coproporphyrinogen III + 3 O2 = coproporphyrin III + 3 H2O2</text>
        <dbReference type="Rhea" id="RHEA:43436"/>
        <dbReference type="ChEBI" id="CHEBI:15379"/>
        <dbReference type="ChEBI" id="CHEBI:16240"/>
        <dbReference type="ChEBI" id="CHEBI:57309"/>
        <dbReference type="ChEBI" id="CHEBI:131725"/>
        <dbReference type="EC" id="1.3.3.15"/>
    </reaction>
</comment>
<dbReference type="Proteomes" id="UP001501844">
    <property type="component" value="Unassembled WGS sequence"/>
</dbReference>
<comment type="pathway">
    <text evidence="6">Porphyrin-containing compound metabolism; protoheme biosynthesis.</text>
</comment>
<organism evidence="8 9">
    <name type="scientific">Nibribacter koreensis</name>
    <dbReference type="NCBI Taxonomy" id="1084519"/>
    <lineage>
        <taxon>Bacteria</taxon>
        <taxon>Pseudomonadati</taxon>
        <taxon>Bacteroidota</taxon>
        <taxon>Cytophagia</taxon>
        <taxon>Cytophagales</taxon>
        <taxon>Hymenobacteraceae</taxon>
        <taxon>Nibribacter</taxon>
    </lineage>
</organism>
<dbReference type="PANTHER" id="PTHR42923:SF3">
    <property type="entry name" value="PROTOPORPHYRINOGEN OXIDASE"/>
    <property type="match status" value="1"/>
</dbReference>
<dbReference type="SUPFAM" id="SSF51905">
    <property type="entry name" value="FAD/NAD(P)-binding domain"/>
    <property type="match status" value="1"/>
</dbReference>
<dbReference type="Gene3D" id="3.90.660.20">
    <property type="entry name" value="Protoporphyrinogen oxidase, mitochondrial, domain 2"/>
    <property type="match status" value="1"/>
</dbReference>
<keyword evidence="5 6" id="KW-0350">Heme biosynthesis</keyword>
<dbReference type="EC" id="1.3.3.15" evidence="6"/>
<dbReference type="PRINTS" id="PR00419">
    <property type="entry name" value="ADXRDTASE"/>
</dbReference>
<comment type="caution">
    <text evidence="8">The sequence shown here is derived from an EMBL/GenBank/DDBJ whole genome shotgun (WGS) entry which is preliminary data.</text>
</comment>
<dbReference type="EMBL" id="BAABGX010000001">
    <property type="protein sequence ID" value="GAA4302432.1"/>
    <property type="molecule type" value="Genomic_DNA"/>
</dbReference>
<dbReference type="InterPro" id="IPR002937">
    <property type="entry name" value="Amino_oxidase"/>
</dbReference>